<sequence>MSQRGTGNKSRARPNLALSGVLSGTRAKKSDQEKEDKGKEDKDKKEKKIREGRKNDRGRSGSRSSRGGRGGSKIIQTEGIFSSGVGEEAVISRRIKKEANLTGTEEVLETRAVNVEMGARIGASDEYDKSLPSNYEEEWQSDIDDDNAALEELQYSQFIDDIERMKNPPLVLPPNETVALKDLLDIDEEEEEKLNKVQIPDVKIPLYALNDNDVFNSIKASGYFRKMIKEGDESLFSIQLPATLRVIGDYANVNQNKKLNEDDHCLELFGNNVEIGKLKFLKNGKVCMEIGGNRLDIGAGISSGYSENLVMIENPNKKLQVTDDGVKMEIDDSVESQQKKKVENEEDILHVISPVKSHLIAYHDLITLCERDESSVNDTFSSMEVDGTPEKVKSLFRSRLIDKMSKVINDELRISEEKNINNC</sequence>
<keyword evidence="6" id="KW-1185">Reference proteome</keyword>
<keyword evidence="2" id="KW-0240">DNA-directed RNA polymerase</keyword>
<dbReference type="STRING" id="131310.A0A0N4ZV24"/>
<dbReference type="InterPro" id="IPR007811">
    <property type="entry name" value="RPC4"/>
</dbReference>
<reference evidence="7" key="1">
    <citation type="submission" date="2017-02" db="UniProtKB">
        <authorList>
            <consortium name="WormBaseParasite"/>
        </authorList>
    </citation>
    <scope>IDENTIFICATION</scope>
</reference>
<dbReference type="PANTHER" id="PTHR13408">
    <property type="entry name" value="DNA-DIRECTED RNA POLYMERASE III"/>
    <property type="match status" value="1"/>
</dbReference>
<evidence type="ECO:0000256" key="1">
    <source>
        <dbReference type="ARBA" id="ARBA00004123"/>
    </source>
</evidence>
<organism evidence="6 7">
    <name type="scientific">Parastrongyloides trichosuri</name>
    <name type="common">Possum-specific nematode worm</name>
    <dbReference type="NCBI Taxonomy" id="131310"/>
    <lineage>
        <taxon>Eukaryota</taxon>
        <taxon>Metazoa</taxon>
        <taxon>Ecdysozoa</taxon>
        <taxon>Nematoda</taxon>
        <taxon>Chromadorea</taxon>
        <taxon>Rhabditida</taxon>
        <taxon>Tylenchina</taxon>
        <taxon>Panagrolaimomorpha</taxon>
        <taxon>Strongyloidoidea</taxon>
        <taxon>Strongyloididae</taxon>
        <taxon>Parastrongyloides</taxon>
    </lineage>
</organism>
<proteinExistence type="predicted"/>
<keyword evidence="4" id="KW-0539">Nucleus</keyword>
<dbReference type="WBParaSite" id="PTRK_0001243500.1">
    <property type="protein sequence ID" value="PTRK_0001243500.1"/>
    <property type="gene ID" value="PTRK_0001243500"/>
</dbReference>
<keyword evidence="3" id="KW-0804">Transcription</keyword>
<dbReference type="Proteomes" id="UP000038045">
    <property type="component" value="Unplaced"/>
</dbReference>
<dbReference type="Pfam" id="PF05132">
    <property type="entry name" value="RNA_pol_Rpc4"/>
    <property type="match status" value="1"/>
</dbReference>
<evidence type="ECO:0000313" key="6">
    <source>
        <dbReference type="Proteomes" id="UP000038045"/>
    </source>
</evidence>
<accession>A0A0N4ZV24</accession>
<evidence type="ECO:0000313" key="7">
    <source>
        <dbReference type="WBParaSite" id="PTRK_0001243500.1"/>
    </source>
</evidence>
<name>A0A0N4ZV24_PARTI</name>
<dbReference type="GO" id="GO:0042797">
    <property type="term" value="P:tRNA transcription by RNA polymerase III"/>
    <property type="evidence" value="ECO:0007669"/>
    <property type="project" value="TreeGrafter"/>
</dbReference>
<evidence type="ECO:0000256" key="2">
    <source>
        <dbReference type="ARBA" id="ARBA00022478"/>
    </source>
</evidence>
<evidence type="ECO:0000256" key="3">
    <source>
        <dbReference type="ARBA" id="ARBA00023163"/>
    </source>
</evidence>
<feature type="region of interest" description="Disordered" evidence="5">
    <location>
        <begin position="1"/>
        <end position="79"/>
    </location>
</feature>
<comment type="subcellular location">
    <subcellularLocation>
        <location evidence="1">Nucleus</location>
    </subcellularLocation>
</comment>
<evidence type="ECO:0000256" key="5">
    <source>
        <dbReference type="SAM" id="MobiDB-lite"/>
    </source>
</evidence>
<dbReference type="GO" id="GO:0003677">
    <property type="term" value="F:DNA binding"/>
    <property type="evidence" value="ECO:0007669"/>
    <property type="project" value="InterPro"/>
</dbReference>
<protein>
    <submittedName>
        <fullName evidence="7">DNA-directed RNA polymerase III subunit RPC4</fullName>
    </submittedName>
</protein>
<dbReference type="GO" id="GO:0005666">
    <property type="term" value="C:RNA polymerase III complex"/>
    <property type="evidence" value="ECO:0007669"/>
    <property type="project" value="InterPro"/>
</dbReference>
<dbReference type="AlphaFoldDB" id="A0A0N4ZV24"/>
<evidence type="ECO:0000256" key="4">
    <source>
        <dbReference type="ARBA" id="ARBA00023242"/>
    </source>
</evidence>
<feature type="compositionally biased region" description="Basic and acidic residues" evidence="5">
    <location>
        <begin position="28"/>
        <end position="59"/>
    </location>
</feature>
<dbReference type="PANTHER" id="PTHR13408:SF0">
    <property type="entry name" value="DNA-DIRECTED RNA POLYMERASE III SUBUNIT RPC4"/>
    <property type="match status" value="1"/>
</dbReference>